<keyword evidence="2" id="KW-0694">RNA-binding</keyword>
<reference evidence="6 7" key="1">
    <citation type="journal article" date="2013" name="Nat. Commun.">
        <title>Genome analysis reveals insights into physiology and longevity of the Brandt's bat Myotis brandtii.</title>
        <authorList>
            <person name="Seim I."/>
            <person name="Fang X."/>
            <person name="Xiong Z."/>
            <person name="Lobanov A.V."/>
            <person name="Huang Z."/>
            <person name="Ma S."/>
            <person name="Feng Y."/>
            <person name="Turanov A.A."/>
            <person name="Zhu Y."/>
            <person name="Lenz T.L."/>
            <person name="Gerashchenko M.V."/>
            <person name="Fan D."/>
            <person name="Hee Yim S."/>
            <person name="Yao X."/>
            <person name="Jordan D."/>
            <person name="Xiong Y."/>
            <person name="Ma Y."/>
            <person name="Lyapunov A.N."/>
            <person name="Chen G."/>
            <person name="Kulakova O.I."/>
            <person name="Sun Y."/>
            <person name="Lee S.G."/>
            <person name="Bronson R.T."/>
            <person name="Moskalev A.A."/>
            <person name="Sunyaev S.R."/>
            <person name="Zhang G."/>
            <person name="Krogh A."/>
            <person name="Wang J."/>
            <person name="Gladyshev V.N."/>
        </authorList>
    </citation>
    <scope>NUCLEOTIDE SEQUENCE [LARGE SCALE GENOMIC DNA]</scope>
</reference>
<sequence>MKYRDRAAERREKYGIPEPPEPKRRKYGGMSAASVDFEQPTRDGLGSDNIGSRMLQAMGWKEGSGLGRKKQGIVTPIEAQTRVRGSGLGARGSSYGVTSTESYKETLHKTMVTRFNEAQ</sequence>
<comment type="subcellular location">
    <subcellularLocation>
        <location evidence="1">Nucleus</location>
    </subcellularLocation>
</comment>
<proteinExistence type="predicted"/>
<evidence type="ECO:0000259" key="5">
    <source>
        <dbReference type="PROSITE" id="PS50174"/>
    </source>
</evidence>
<keyword evidence="3" id="KW-0539">Nucleus</keyword>
<dbReference type="GO" id="GO:0000398">
    <property type="term" value="P:mRNA splicing, via spliceosome"/>
    <property type="evidence" value="ECO:0007669"/>
    <property type="project" value="TreeGrafter"/>
</dbReference>
<evidence type="ECO:0000256" key="3">
    <source>
        <dbReference type="ARBA" id="ARBA00023242"/>
    </source>
</evidence>
<protein>
    <submittedName>
        <fullName evidence="6">RNA-binding protein 10</fullName>
    </submittedName>
</protein>
<dbReference type="GO" id="GO:0003723">
    <property type="term" value="F:RNA binding"/>
    <property type="evidence" value="ECO:0007669"/>
    <property type="project" value="UniProtKB-KW"/>
</dbReference>
<keyword evidence="7" id="KW-1185">Reference proteome</keyword>
<dbReference type="PROSITE" id="PS50174">
    <property type="entry name" value="G_PATCH"/>
    <property type="match status" value="1"/>
</dbReference>
<dbReference type="Proteomes" id="UP000052978">
    <property type="component" value="Unassembled WGS sequence"/>
</dbReference>
<evidence type="ECO:0000313" key="7">
    <source>
        <dbReference type="Proteomes" id="UP000052978"/>
    </source>
</evidence>
<name>S7PQ82_MYOBR</name>
<feature type="region of interest" description="Disordered" evidence="4">
    <location>
        <begin position="1"/>
        <end position="50"/>
    </location>
</feature>
<dbReference type="SMART" id="SM00443">
    <property type="entry name" value="G_patch"/>
    <property type="match status" value="1"/>
</dbReference>
<evidence type="ECO:0000256" key="4">
    <source>
        <dbReference type="SAM" id="MobiDB-lite"/>
    </source>
</evidence>
<evidence type="ECO:0000256" key="1">
    <source>
        <dbReference type="ARBA" id="ARBA00004123"/>
    </source>
</evidence>
<dbReference type="GO" id="GO:0005634">
    <property type="term" value="C:nucleus"/>
    <property type="evidence" value="ECO:0007669"/>
    <property type="project" value="UniProtKB-SubCell"/>
</dbReference>
<gene>
    <name evidence="6" type="ORF">D623_10006072</name>
</gene>
<dbReference type="Pfam" id="PF01585">
    <property type="entry name" value="G-patch"/>
    <property type="match status" value="1"/>
</dbReference>
<dbReference type="PANTHER" id="PTHR13948:SF4">
    <property type="entry name" value="RNA-BINDING PROTEIN 10"/>
    <property type="match status" value="1"/>
</dbReference>
<organism evidence="6 7">
    <name type="scientific">Myotis brandtii</name>
    <name type="common">Brandt's bat</name>
    <dbReference type="NCBI Taxonomy" id="109478"/>
    <lineage>
        <taxon>Eukaryota</taxon>
        <taxon>Metazoa</taxon>
        <taxon>Chordata</taxon>
        <taxon>Craniata</taxon>
        <taxon>Vertebrata</taxon>
        <taxon>Euteleostomi</taxon>
        <taxon>Mammalia</taxon>
        <taxon>Eutheria</taxon>
        <taxon>Laurasiatheria</taxon>
        <taxon>Chiroptera</taxon>
        <taxon>Yangochiroptera</taxon>
        <taxon>Vespertilionidae</taxon>
        <taxon>Myotis</taxon>
    </lineage>
</organism>
<dbReference type="EMBL" id="KE163040">
    <property type="protein sequence ID" value="EPQ10612.1"/>
    <property type="molecule type" value="Genomic_DNA"/>
</dbReference>
<dbReference type="InterPro" id="IPR000467">
    <property type="entry name" value="G_patch_dom"/>
</dbReference>
<dbReference type="AlphaFoldDB" id="S7PQ82"/>
<accession>S7PQ82</accession>
<evidence type="ECO:0000313" key="6">
    <source>
        <dbReference type="EMBL" id="EPQ10612.1"/>
    </source>
</evidence>
<dbReference type="PANTHER" id="PTHR13948">
    <property type="entry name" value="RNA-BINDING PROTEIN"/>
    <property type="match status" value="1"/>
</dbReference>
<feature type="compositionally biased region" description="Basic and acidic residues" evidence="4">
    <location>
        <begin position="1"/>
        <end position="15"/>
    </location>
</feature>
<evidence type="ECO:0000256" key="2">
    <source>
        <dbReference type="ARBA" id="ARBA00022884"/>
    </source>
</evidence>
<feature type="domain" description="G-patch" evidence="5">
    <location>
        <begin position="47"/>
        <end position="93"/>
    </location>
</feature>